<dbReference type="PANTHER" id="PTHR33067:SF31">
    <property type="entry name" value="RNA-DIRECTED DNA POLYMERASE"/>
    <property type="match status" value="1"/>
</dbReference>
<name>A0A1U7UZW2_NICSY</name>
<proteinExistence type="predicted"/>
<evidence type="ECO:0000313" key="1">
    <source>
        <dbReference type="Proteomes" id="UP000189701"/>
    </source>
</evidence>
<dbReference type="InterPro" id="IPR021109">
    <property type="entry name" value="Peptidase_aspartic_dom_sf"/>
</dbReference>
<accession>A0A1U7UZW2</accession>
<gene>
    <name evidence="2" type="primary">LOC104210993</name>
</gene>
<evidence type="ECO:0000313" key="2">
    <source>
        <dbReference type="RefSeq" id="XP_009758281.1"/>
    </source>
</evidence>
<dbReference type="PANTHER" id="PTHR33067">
    <property type="entry name" value="RNA-DIRECTED DNA POLYMERASE-RELATED"/>
    <property type="match status" value="1"/>
</dbReference>
<dbReference type="eggNOG" id="KOG0017">
    <property type="taxonomic scope" value="Eukaryota"/>
</dbReference>
<dbReference type="AlphaFoldDB" id="A0A1U7UZW2"/>
<dbReference type="Proteomes" id="UP000189701">
    <property type="component" value="Unplaced"/>
</dbReference>
<dbReference type="RefSeq" id="XP_009758281.1">
    <property type="nucleotide sequence ID" value="XM_009759979.1"/>
</dbReference>
<dbReference type="CDD" id="cd00303">
    <property type="entry name" value="retropepsin_like"/>
    <property type="match status" value="1"/>
</dbReference>
<organism evidence="1 2">
    <name type="scientific">Nicotiana sylvestris</name>
    <name type="common">Wood tobacco</name>
    <name type="synonym">South American tobacco</name>
    <dbReference type="NCBI Taxonomy" id="4096"/>
    <lineage>
        <taxon>Eukaryota</taxon>
        <taxon>Viridiplantae</taxon>
        <taxon>Streptophyta</taxon>
        <taxon>Embryophyta</taxon>
        <taxon>Tracheophyta</taxon>
        <taxon>Spermatophyta</taxon>
        <taxon>Magnoliopsida</taxon>
        <taxon>eudicotyledons</taxon>
        <taxon>Gunneridae</taxon>
        <taxon>Pentapetalae</taxon>
        <taxon>asterids</taxon>
        <taxon>lamiids</taxon>
        <taxon>Solanales</taxon>
        <taxon>Solanaceae</taxon>
        <taxon>Nicotianoideae</taxon>
        <taxon>Nicotianeae</taxon>
        <taxon>Nicotiana</taxon>
    </lineage>
</organism>
<protein>
    <submittedName>
        <fullName evidence="2">Uncharacterized protein LOC104210993</fullName>
    </submittedName>
</protein>
<reference evidence="1" key="1">
    <citation type="journal article" date="2013" name="Genome Biol.">
        <title>Reference genomes and transcriptomes of Nicotiana sylvestris and Nicotiana tomentosiformis.</title>
        <authorList>
            <person name="Sierro N."/>
            <person name="Battey J.N."/>
            <person name="Ouadi S."/>
            <person name="Bovet L."/>
            <person name="Goepfert S."/>
            <person name="Bakaher N."/>
            <person name="Peitsch M.C."/>
            <person name="Ivanov N.V."/>
        </authorList>
    </citation>
    <scope>NUCLEOTIDE SEQUENCE [LARGE SCALE GENOMIC DNA]</scope>
</reference>
<keyword evidence="1" id="KW-1185">Reference proteome</keyword>
<sequence length="370" mass="42550">MGKFRREIHNFCQNETETVFEAWERFKEIVQKCQHSRIELWIQLQDFWNDLKSASRRILSNAAGEDLLKSFIIKKDERLDAHGAPIKELSTGLRNLEKQVGQIATILSERILGILHADTEKNPKETVNVVTLKSGQLLKDPTPVQKESVPEKESGEQRKIELYTEKLDKLFERFLDMPRQVNVNLPFTEVLSQMPTYSKFLKEILTKKRKIEETLLVKLTEHCSGILQNKLPQKCGDTGSFTIPCSLGTLNFDKPLCDSGALINLMPLSIYKKLENKIGEIRPTLISLQLVDQTTIIPEGIMKDVLVRVDKFIVSVNFIMVKMEENNDIPIILGRPFLATRREILDIHERKLMLRVGEDTVTFKMYVETG</sequence>
<reference evidence="2" key="2">
    <citation type="submission" date="2025-08" db="UniProtKB">
        <authorList>
            <consortium name="RefSeq"/>
        </authorList>
    </citation>
    <scope>IDENTIFICATION</scope>
    <source>
        <tissue evidence="2">Leaf</tissue>
    </source>
</reference>
<dbReference type="Gene3D" id="2.40.70.10">
    <property type="entry name" value="Acid Proteases"/>
    <property type="match status" value="1"/>
</dbReference>